<dbReference type="InterPro" id="IPR003798">
    <property type="entry name" value="DNA_recombination_RmuC"/>
</dbReference>
<evidence type="ECO:0000313" key="6">
    <source>
        <dbReference type="EMBL" id="PJB83269.1"/>
    </source>
</evidence>
<dbReference type="GO" id="GO:0006310">
    <property type="term" value="P:DNA recombination"/>
    <property type="evidence" value="ECO:0007669"/>
    <property type="project" value="UniProtKB-KW"/>
</dbReference>
<gene>
    <name evidence="6" type="ORF">CO088_01805</name>
</gene>
<comment type="function">
    <text evidence="1">Involved in DNA recombination.</text>
</comment>
<dbReference type="Pfam" id="PF02646">
    <property type="entry name" value="RmuC"/>
    <property type="match status" value="1"/>
</dbReference>
<name>A0A2M8D7Z4_9BACT</name>
<comment type="similarity">
    <text evidence="2">Belongs to the RmuC family.</text>
</comment>
<keyword evidence="5" id="KW-1133">Transmembrane helix</keyword>
<dbReference type="AlphaFoldDB" id="A0A2M8D7Z4"/>
<evidence type="ECO:0000256" key="5">
    <source>
        <dbReference type="SAM" id="Phobius"/>
    </source>
</evidence>
<evidence type="ECO:0000256" key="3">
    <source>
        <dbReference type="ARBA" id="ARBA00023054"/>
    </source>
</evidence>
<keyword evidence="4" id="KW-0233">DNA recombination</keyword>
<protein>
    <submittedName>
        <fullName evidence="6">DNA recombination protein RmuC</fullName>
    </submittedName>
</protein>
<comment type="caution">
    <text evidence="6">The sequence shown here is derived from an EMBL/GenBank/DDBJ whole genome shotgun (WGS) entry which is preliminary data.</text>
</comment>
<dbReference type="PANTHER" id="PTHR30563">
    <property type="entry name" value="DNA RECOMBINATION PROTEIN RMUC"/>
    <property type="match status" value="1"/>
</dbReference>
<organism evidence="6 7">
    <name type="scientific">Candidatus Yonathbacteria bacterium CG_4_9_14_0_8_um_filter_46_47</name>
    <dbReference type="NCBI Taxonomy" id="1975106"/>
    <lineage>
        <taxon>Bacteria</taxon>
        <taxon>Candidatus Yonathiibacteriota</taxon>
    </lineage>
</organism>
<dbReference type="PANTHER" id="PTHR30563:SF0">
    <property type="entry name" value="DNA RECOMBINATION PROTEIN RMUC"/>
    <property type="match status" value="1"/>
</dbReference>
<dbReference type="EMBL" id="PFTM01000036">
    <property type="protein sequence ID" value="PJB83269.1"/>
    <property type="molecule type" value="Genomic_DNA"/>
</dbReference>
<keyword evidence="5" id="KW-0472">Membrane</keyword>
<evidence type="ECO:0000256" key="4">
    <source>
        <dbReference type="ARBA" id="ARBA00023172"/>
    </source>
</evidence>
<accession>A0A2M8D7Z4</accession>
<sequence>MSIMNGTFLGYVILGIVIGAICAAFLVFYFGRRRESGNGNNLLLLQNQMNELSKVIDTRLSESRKDMREAVQTQFSESQKLVRNINEQVTKQLVEVTKGVTEANEASKQVFSIAEGLQNLEKVLKHQKQRGNLGEASLKLSLGNILSPDDYQTQYLFENGDQVDAVIKTKEGLIPIDAKFSLDNYNRIVNESDEDRKTALEKEFRNDLKKRIDETAKYIRPKEGTLPFAFMFIPAEGIYYDLLVNEIGAVKVNTRSLIDYAYREKKVIIASPTTFVAYLHAVAHALNAFKFEKNLEGIRTNVDKLMRHLKAYDEYFKKVGKSLGTTVGHYNLASKELGKVDKDILHITGDAIGMEAELLERPSGSDE</sequence>
<keyword evidence="5" id="KW-0812">Transmembrane</keyword>
<evidence type="ECO:0000256" key="1">
    <source>
        <dbReference type="ARBA" id="ARBA00003416"/>
    </source>
</evidence>
<keyword evidence="3" id="KW-0175">Coiled coil</keyword>
<evidence type="ECO:0000256" key="2">
    <source>
        <dbReference type="ARBA" id="ARBA00009840"/>
    </source>
</evidence>
<proteinExistence type="inferred from homology"/>
<feature type="transmembrane region" description="Helical" evidence="5">
    <location>
        <begin position="6"/>
        <end position="30"/>
    </location>
</feature>
<dbReference type="Proteomes" id="UP000229236">
    <property type="component" value="Unassembled WGS sequence"/>
</dbReference>
<reference evidence="7" key="1">
    <citation type="submission" date="2017-09" db="EMBL/GenBank/DDBJ databases">
        <title>Depth-based differentiation of microbial function through sediment-hosted aquifers and enrichment of novel symbionts in the deep terrestrial subsurface.</title>
        <authorList>
            <person name="Probst A.J."/>
            <person name="Ladd B."/>
            <person name="Jarett J.K."/>
            <person name="Geller-Mcgrath D.E."/>
            <person name="Sieber C.M.K."/>
            <person name="Emerson J.B."/>
            <person name="Anantharaman K."/>
            <person name="Thomas B.C."/>
            <person name="Malmstrom R."/>
            <person name="Stieglmeier M."/>
            <person name="Klingl A."/>
            <person name="Woyke T."/>
            <person name="Ryan C.M."/>
            <person name="Banfield J.F."/>
        </authorList>
    </citation>
    <scope>NUCLEOTIDE SEQUENCE [LARGE SCALE GENOMIC DNA]</scope>
</reference>
<evidence type="ECO:0000313" key="7">
    <source>
        <dbReference type="Proteomes" id="UP000229236"/>
    </source>
</evidence>